<protein>
    <submittedName>
        <fullName evidence="2">HET-domain-containing protein</fullName>
    </submittedName>
</protein>
<comment type="caution">
    <text evidence="2">The sequence shown here is derived from an EMBL/GenBank/DDBJ whole genome shotgun (WGS) entry which is preliminary data.</text>
</comment>
<gene>
    <name evidence="2" type="ORF">PG997_007201</name>
</gene>
<dbReference type="Pfam" id="PF06985">
    <property type="entry name" value="HET"/>
    <property type="match status" value="1"/>
</dbReference>
<accession>A0ABR1WB47</accession>
<dbReference type="RefSeq" id="XP_066666858.1">
    <property type="nucleotide sequence ID" value="XM_066811516.1"/>
</dbReference>
<dbReference type="InterPro" id="IPR010730">
    <property type="entry name" value="HET"/>
</dbReference>
<feature type="domain" description="Heterokaryon incompatibility" evidence="1">
    <location>
        <begin position="20"/>
        <end position="119"/>
    </location>
</feature>
<dbReference type="Proteomes" id="UP001433268">
    <property type="component" value="Unassembled WGS sequence"/>
</dbReference>
<evidence type="ECO:0000313" key="3">
    <source>
        <dbReference type="Proteomes" id="UP001433268"/>
    </source>
</evidence>
<sequence>MLFIDVEKRCLVYGSINNKYMALSYVWGQVATMQTTVASLARMLTPGAIDLQMDTPGFPLPRTIRDFLRLVQLLGGRYAWVDALCIVHDAPDMDDQLNAMAAIYAGAYLTVISKGTDANFGLPGIGSGARPRSRASRPLHLPNLTVLLDDWSTAPSPLTAGIAEVGRSKRLCSAGEPCTFGTYISPSESLDWIERHPEYHIRDWGYLGLGMSASVGPTCGGGANLSKNTTPDD</sequence>
<proteinExistence type="predicted"/>
<dbReference type="PANTHER" id="PTHR33112:SF12">
    <property type="entry name" value="HETEROKARYON INCOMPATIBILITY DOMAIN-CONTAINING PROTEIN"/>
    <property type="match status" value="1"/>
</dbReference>
<dbReference type="EMBL" id="JAQQWN010000006">
    <property type="protein sequence ID" value="KAK8079383.1"/>
    <property type="molecule type" value="Genomic_DNA"/>
</dbReference>
<evidence type="ECO:0000313" key="2">
    <source>
        <dbReference type="EMBL" id="KAK8079383.1"/>
    </source>
</evidence>
<reference evidence="2 3" key="1">
    <citation type="submission" date="2023-01" db="EMBL/GenBank/DDBJ databases">
        <title>Analysis of 21 Apiospora genomes using comparative genomics revels a genus with tremendous synthesis potential of carbohydrate active enzymes and secondary metabolites.</title>
        <authorList>
            <person name="Sorensen T."/>
        </authorList>
    </citation>
    <scope>NUCLEOTIDE SEQUENCE [LARGE SCALE GENOMIC DNA]</scope>
    <source>
        <strain evidence="2 3">CBS 114990</strain>
    </source>
</reference>
<evidence type="ECO:0000259" key="1">
    <source>
        <dbReference type="Pfam" id="PF06985"/>
    </source>
</evidence>
<dbReference type="PANTHER" id="PTHR33112">
    <property type="entry name" value="DOMAIN PROTEIN, PUTATIVE-RELATED"/>
    <property type="match status" value="1"/>
</dbReference>
<dbReference type="GeneID" id="92044576"/>
<keyword evidence="3" id="KW-1185">Reference proteome</keyword>
<name>A0ABR1WB47_9PEZI</name>
<organism evidence="2 3">
    <name type="scientific">Apiospora hydei</name>
    <dbReference type="NCBI Taxonomy" id="1337664"/>
    <lineage>
        <taxon>Eukaryota</taxon>
        <taxon>Fungi</taxon>
        <taxon>Dikarya</taxon>
        <taxon>Ascomycota</taxon>
        <taxon>Pezizomycotina</taxon>
        <taxon>Sordariomycetes</taxon>
        <taxon>Xylariomycetidae</taxon>
        <taxon>Amphisphaeriales</taxon>
        <taxon>Apiosporaceae</taxon>
        <taxon>Apiospora</taxon>
    </lineage>
</organism>